<dbReference type="EMBL" id="QNUL01000030">
    <property type="protein sequence ID" value="REA57154.1"/>
    <property type="molecule type" value="Genomic_DNA"/>
</dbReference>
<dbReference type="Proteomes" id="UP000256373">
    <property type="component" value="Unassembled WGS sequence"/>
</dbReference>
<keyword evidence="2" id="KW-1185">Reference proteome</keyword>
<dbReference type="AlphaFoldDB" id="A0A3D8Y4K9"/>
<evidence type="ECO:0000313" key="2">
    <source>
        <dbReference type="Proteomes" id="UP000256373"/>
    </source>
</evidence>
<proteinExistence type="predicted"/>
<organism evidence="1 2">
    <name type="scientific">Dyadobacter luteus</name>
    <dbReference type="NCBI Taxonomy" id="2259619"/>
    <lineage>
        <taxon>Bacteria</taxon>
        <taxon>Pseudomonadati</taxon>
        <taxon>Bacteroidota</taxon>
        <taxon>Cytophagia</taxon>
        <taxon>Cytophagales</taxon>
        <taxon>Spirosomataceae</taxon>
        <taxon>Dyadobacter</taxon>
    </lineage>
</organism>
<comment type="caution">
    <text evidence="1">The sequence shown here is derived from an EMBL/GenBank/DDBJ whole genome shotgun (WGS) entry which is preliminary data.</text>
</comment>
<evidence type="ECO:0000313" key="1">
    <source>
        <dbReference type="EMBL" id="REA57154.1"/>
    </source>
</evidence>
<dbReference type="RefSeq" id="WP_115833621.1">
    <property type="nucleotide sequence ID" value="NZ_QNUL01000030.1"/>
</dbReference>
<reference evidence="1 2" key="1">
    <citation type="submission" date="2018-07" db="EMBL/GenBank/DDBJ databases">
        <title>Dyadobacter roseus sp. nov., isolated from rose rhizosphere soil.</title>
        <authorList>
            <person name="Chen L."/>
        </authorList>
    </citation>
    <scope>NUCLEOTIDE SEQUENCE [LARGE SCALE GENOMIC DNA]</scope>
    <source>
        <strain evidence="1 2">RS19</strain>
    </source>
</reference>
<name>A0A3D8Y4K9_9BACT</name>
<accession>A0A3D8Y4K9</accession>
<sequence>MKKYLLISLIIILLAFFEISCMSDVGSEIVDTPSQIRNKIVGKWALSDKNFRTSTNENGYVHFFEGGDYVLAGSLGVVSTGNYEIKEDGNVRLGAYAVISNLKVDKEKVGFTITVDGKTTDVSGAKIHVLTQTEISSLLSRKWKMLPAENGKDSLALVSKTYVTYNLSGTYDIETYTFDRDNSSPPLSLRRNWKFHDTLPDRFVYKQSNSTIYRDHDFTIIRELTPDMLKITESHYYGISNYTFVPAE</sequence>
<protein>
    <recommendedName>
        <fullName evidence="3">Lipocalin-like domain-containing protein</fullName>
    </recommendedName>
</protein>
<evidence type="ECO:0008006" key="3">
    <source>
        <dbReference type="Google" id="ProtNLM"/>
    </source>
</evidence>
<gene>
    <name evidence="1" type="ORF">DSL64_24670</name>
</gene>